<dbReference type="NCBIfam" id="NF041546">
    <property type="entry name" value="ParA_partition"/>
    <property type="match status" value="1"/>
</dbReference>
<organism evidence="2 3">
    <name type="scientific">Pseudomonas parafulva</name>
    <dbReference type="NCBI Taxonomy" id="157782"/>
    <lineage>
        <taxon>Bacteria</taxon>
        <taxon>Pseudomonadati</taxon>
        <taxon>Pseudomonadota</taxon>
        <taxon>Gammaproteobacteria</taxon>
        <taxon>Pseudomonadales</taxon>
        <taxon>Pseudomonadaceae</taxon>
        <taxon>Pseudomonas</taxon>
    </lineage>
</organism>
<sequence length="223" mass="23851">MTPPFDHTVTYAVLNQKGGAGKTTTAIGLGEAMAESGLDVVLVDSDPQGTARDWEAMAYASGNPFGVRVLGVDRPVLDKAVPPLKEQFRIIDGASKANELAMSAVKAADIVLIPVQPSPPDIWGTSELVDMIKMNMEAREGGPRPLKAYFVVTQAEEGTVLYGLVGEALAGYGLPVLKTRLHDRQDYKKCAIDGRTPMSAYPRGAAAAEIRALKDEVLELSKR</sequence>
<dbReference type="Proteomes" id="UP000071644">
    <property type="component" value="Unassembled WGS sequence"/>
</dbReference>
<dbReference type="InterPro" id="IPR048089">
    <property type="entry name" value="McdA"/>
</dbReference>
<dbReference type="PIRSF" id="PIRSF009320">
    <property type="entry name" value="Nuc_binding_HP_1000"/>
    <property type="match status" value="1"/>
</dbReference>
<reference evidence="2 3" key="1">
    <citation type="journal article" date="2016" name="Front. Microbiol.">
        <title>Genomic Resource of Rice Seed Associated Bacteria.</title>
        <authorList>
            <person name="Midha S."/>
            <person name="Bansal K."/>
            <person name="Sharma S."/>
            <person name="Kumar N."/>
            <person name="Patil P.P."/>
            <person name="Chaudhry V."/>
            <person name="Patil P.B."/>
        </authorList>
    </citation>
    <scope>NUCLEOTIDE SEQUENCE [LARGE SCALE GENOMIC DNA]</scope>
    <source>
        <strain evidence="2 3">NS96</strain>
    </source>
</reference>
<comment type="caution">
    <text evidence="2">The sequence shown here is derived from an EMBL/GenBank/DDBJ whole genome shotgun (WGS) entry which is preliminary data.</text>
</comment>
<dbReference type="EMBL" id="LDSN01000036">
    <property type="protein sequence ID" value="KTT16937.1"/>
    <property type="molecule type" value="Genomic_DNA"/>
</dbReference>
<evidence type="ECO:0000313" key="2">
    <source>
        <dbReference type="EMBL" id="KTT16937.1"/>
    </source>
</evidence>
<dbReference type="Pfam" id="PF01656">
    <property type="entry name" value="CbiA"/>
    <property type="match status" value="1"/>
</dbReference>
<dbReference type="SUPFAM" id="SSF52540">
    <property type="entry name" value="P-loop containing nucleoside triphosphate hydrolases"/>
    <property type="match status" value="1"/>
</dbReference>
<dbReference type="CDD" id="cd02042">
    <property type="entry name" value="ParAB_family"/>
    <property type="match status" value="1"/>
</dbReference>
<dbReference type="Gene3D" id="3.40.50.300">
    <property type="entry name" value="P-loop containing nucleotide triphosphate hydrolases"/>
    <property type="match status" value="1"/>
</dbReference>
<dbReference type="InterPro" id="IPR027417">
    <property type="entry name" value="P-loop_NTPase"/>
</dbReference>
<dbReference type="InterPro" id="IPR002586">
    <property type="entry name" value="CobQ/CobB/MinD/ParA_Nub-bd_dom"/>
</dbReference>
<name>A0AAJ0LL47_9PSED</name>
<dbReference type="PANTHER" id="PTHR13696:SF99">
    <property type="entry name" value="COBYRINIC ACID AC-DIAMIDE SYNTHASE"/>
    <property type="match status" value="1"/>
</dbReference>
<protein>
    <recommendedName>
        <fullName evidence="1">CobQ/CobB/MinD/ParA nucleotide binding domain-containing protein</fullName>
    </recommendedName>
</protein>
<accession>A0AAJ0LL47</accession>
<dbReference type="InterPro" id="IPR050678">
    <property type="entry name" value="DNA_Partitioning_ATPase"/>
</dbReference>
<gene>
    <name evidence="2" type="ORF">NS96R_14095</name>
</gene>
<dbReference type="PANTHER" id="PTHR13696">
    <property type="entry name" value="P-LOOP CONTAINING NUCLEOSIDE TRIPHOSPHATE HYDROLASE"/>
    <property type="match status" value="1"/>
</dbReference>
<evidence type="ECO:0000313" key="3">
    <source>
        <dbReference type="Proteomes" id="UP000071644"/>
    </source>
</evidence>
<dbReference type="AlphaFoldDB" id="A0AAJ0LL47"/>
<proteinExistence type="predicted"/>
<feature type="domain" description="CobQ/CobB/MinD/ParA nucleotide binding" evidence="1">
    <location>
        <begin position="12"/>
        <end position="195"/>
    </location>
</feature>
<evidence type="ECO:0000259" key="1">
    <source>
        <dbReference type="Pfam" id="PF01656"/>
    </source>
</evidence>